<feature type="compositionally biased region" description="Polar residues" evidence="2">
    <location>
        <begin position="230"/>
        <end position="242"/>
    </location>
</feature>
<feature type="region of interest" description="Disordered" evidence="2">
    <location>
        <begin position="37"/>
        <end position="114"/>
    </location>
</feature>
<feature type="compositionally biased region" description="Acidic residues" evidence="2">
    <location>
        <begin position="51"/>
        <end position="85"/>
    </location>
</feature>
<dbReference type="STRING" id="456900.A0A151ID37"/>
<evidence type="ECO:0000313" key="4">
    <source>
        <dbReference type="EMBL" id="KYM98119.1"/>
    </source>
</evidence>
<dbReference type="InterPro" id="IPR036361">
    <property type="entry name" value="SAP_dom_sf"/>
</dbReference>
<keyword evidence="1" id="KW-0175">Coiled coil</keyword>
<name>A0A151ID37_9HYME</name>
<organism evidence="4 5">
    <name type="scientific">Cyphomyrmex costatus</name>
    <dbReference type="NCBI Taxonomy" id="456900"/>
    <lineage>
        <taxon>Eukaryota</taxon>
        <taxon>Metazoa</taxon>
        <taxon>Ecdysozoa</taxon>
        <taxon>Arthropoda</taxon>
        <taxon>Hexapoda</taxon>
        <taxon>Insecta</taxon>
        <taxon>Pterygota</taxon>
        <taxon>Neoptera</taxon>
        <taxon>Endopterygota</taxon>
        <taxon>Hymenoptera</taxon>
        <taxon>Apocrita</taxon>
        <taxon>Aculeata</taxon>
        <taxon>Formicoidea</taxon>
        <taxon>Formicidae</taxon>
        <taxon>Myrmicinae</taxon>
        <taxon>Cyphomyrmex</taxon>
    </lineage>
</organism>
<dbReference type="EMBL" id="KQ978012">
    <property type="protein sequence ID" value="KYM98119.1"/>
    <property type="molecule type" value="Genomic_DNA"/>
</dbReference>
<feature type="region of interest" description="Disordered" evidence="2">
    <location>
        <begin position="230"/>
        <end position="265"/>
    </location>
</feature>
<dbReference type="Pfam" id="PF02037">
    <property type="entry name" value="SAP"/>
    <property type="match status" value="1"/>
</dbReference>
<evidence type="ECO:0000259" key="3">
    <source>
        <dbReference type="PROSITE" id="PS50800"/>
    </source>
</evidence>
<dbReference type="AlphaFoldDB" id="A0A151ID37"/>
<evidence type="ECO:0000256" key="2">
    <source>
        <dbReference type="SAM" id="MobiDB-lite"/>
    </source>
</evidence>
<feature type="domain" description="SAP" evidence="3">
    <location>
        <begin position="11"/>
        <end position="45"/>
    </location>
</feature>
<evidence type="ECO:0000256" key="1">
    <source>
        <dbReference type="SAM" id="Coils"/>
    </source>
</evidence>
<sequence length="300" mass="34422">MSDGDKKTIDVDSLKIEELKEELRRLNLRVSGSKDVLRKRLRAPLSQTRADDDENDDDEIDDDENCDDKNDDDEDDEDDTDDYVEAEGRSDVCRNVRRPVKKSTAAPSSQPLSFKDIEDSMQTFNGDGKQNVRKWFEEFEETAEALNSKRVHQELFRAKKKNDESFQEYVYRVLEIASHADIELEAKIHYIIDGIPDDAFNKSILYSARTIKELRAKLVQYEHIKSSAAQSRKMSSQKFQQAKTEKEAGESTGKDQAKSKPEKRCFNCGGKNHLGAVSSERERCQVFPVRSVWTYCGAMQ</sequence>
<accession>A0A151ID37</accession>
<reference evidence="4 5" key="1">
    <citation type="submission" date="2016-03" db="EMBL/GenBank/DDBJ databases">
        <title>Cyphomyrmex costatus WGS genome.</title>
        <authorList>
            <person name="Nygaard S."/>
            <person name="Hu H."/>
            <person name="Boomsma J."/>
            <person name="Zhang G."/>
        </authorList>
    </citation>
    <scope>NUCLEOTIDE SEQUENCE [LARGE SCALE GENOMIC DNA]</scope>
    <source>
        <strain evidence="4">MS0001</strain>
        <tissue evidence="4">Whole body</tissue>
    </source>
</reference>
<feature type="compositionally biased region" description="Basic and acidic residues" evidence="2">
    <location>
        <begin position="243"/>
        <end position="265"/>
    </location>
</feature>
<gene>
    <name evidence="4" type="ORF">ALC62_11185</name>
</gene>
<proteinExistence type="predicted"/>
<dbReference type="Gene3D" id="1.10.720.30">
    <property type="entry name" value="SAP domain"/>
    <property type="match status" value="1"/>
</dbReference>
<feature type="coiled-coil region" evidence="1">
    <location>
        <begin position="9"/>
        <end position="36"/>
    </location>
</feature>
<dbReference type="InterPro" id="IPR003034">
    <property type="entry name" value="SAP_dom"/>
</dbReference>
<evidence type="ECO:0000313" key="5">
    <source>
        <dbReference type="Proteomes" id="UP000078542"/>
    </source>
</evidence>
<keyword evidence="5" id="KW-1185">Reference proteome</keyword>
<dbReference type="SUPFAM" id="SSF68906">
    <property type="entry name" value="SAP domain"/>
    <property type="match status" value="1"/>
</dbReference>
<dbReference type="PROSITE" id="PS50800">
    <property type="entry name" value="SAP"/>
    <property type="match status" value="1"/>
</dbReference>
<dbReference type="Proteomes" id="UP000078542">
    <property type="component" value="Unassembled WGS sequence"/>
</dbReference>
<dbReference type="SMART" id="SM00513">
    <property type="entry name" value="SAP"/>
    <property type="match status" value="1"/>
</dbReference>
<protein>
    <recommendedName>
        <fullName evidence="3">SAP domain-containing protein</fullName>
    </recommendedName>
</protein>